<dbReference type="SUPFAM" id="SSF48726">
    <property type="entry name" value="Immunoglobulin"/>
    <property type="match status" value="1"/>
</dbReference>
<reference evidence="2" key="1">
    <citation type="submission" date="2020-12" db="EMBL/GenBank/DDBJ databases">
        <authorList>
            <consortium name="Molecular Ecology Group"/>
        </authorList>
    </citation>
    <scope>NUCLEOTIDE SEQUENCE</scope>
    <source>
        <strain evidence="2">TBG_1078</strain>
    </source>
</reference>
<dbReference type="InterPro" id="IPR036179">
    <property type="entry name" value="Ig-like_dom_sf"/>
</dbReference>
<dbReference type="EMBL" id="CAJHUB010000677">
    <property type="protein sequence ID" value="CAD7676670.1"/>
    <property type="molecule type" value="Genomic_DNA"/>
</dbReference>
<dbReference type="PANTHER" id="PTHR23267">
    <property type="entry name" value="IMMUNOGLOBULIN LIGHT CHAIN"/>
    <property type="match status" value="1"/>
</dbReference>
<keyword evidence="1" id="KW-0732">Signal</keyword>
<dbReference type="AlphaFoldDB" id="A0A811YGH3"/>
<keyword evidence="3" id="KW-1185">Reference proteome</keyword>
<evidence type="ECO:0000313" key="3">
    <source>
        <dbReference type="Proteomes" id="UP000645828"/>
    </source>
</evidence>
<dbReference type="InterPro" id="IPR050150">
    <property type="entry name" value="IgV_Light_Chain"/>
</dbReference>
<accession>A0A811YGH3</accession>
<evidence type="ECO:0000313" key="2">
    <source>
        <dbReference type="EMBL" id="CAD7676670.1"/>
    </source>
</evidence>
<sequence length="121" mass="13196">MGSGAPLLWLLLLWAPRCSQYTHCVYHSSLHWGHYADPVSSLLDHVSPGERATISCRASQKVSDIWGITHHITLYQRKSGQFSGCGSGTDFSLTADPVEAGDAVNYYCQQSKESPPTVLSA</sequence>
<protein>
    <submittedName>
        <fullName evidence="2">(raccoon dog) hypothetical protein</fullName>
    </submittedName>
</protein>
<evidence type="ECO:0000256" key="1">
    <source>
        <dbReference type="SAM" id="SignalP"/>
    </source>
</evidence>
<proteinExistence type="predicted"/>
<comment type="caution">
    <text evidence="2">The sequence shown here is derived from an EMBL/GenBank/DDBJ whole genome shotgun (WGS) entry which is preliminary data.</text>
</comment>
<feature type="chain" id="PRO_5032427018" evidence="1">
    <location>
        <begin position="21"/>
        <end position="121"/>
    </location>
</feature>
<name>A0A811YGH3_NYCPR</name>
<dbReference type="Gene3D" id="2.60.40.10">
    <property type="entry name" value="Immunoglobulins"/>
    <property type="match status" value="1"/>
</dbReference>
<gene>
    <name evidence="2" type="ORF">NYPRO_LOCUS9465</name>
</gene>
<organism evidence="2 3">
    <name type="scientific">Nyctereutes procyonoides</name>
    <name type="common">Raccoon dog</name>
    <name type="synonym">Canis procyonoides</name>
    <dbReference type="NCBI Taxonomy" id="34880"/>
    <lineage>
        <taxon>Eukaryota</taxon>
        <taxon>Metazoa</taxon>
        <taxon>Chordata</taxon>
        <taxon>Craniata</taxon>
        <taxon>Vertebrata</taxon>
        <taxon>Euteleostomi</taxon>
        <taxon>Mammalia</taxon>
        <taxon>Eutheria</taxon>
        <taxon>Laurasiatheria</taxon>
        <taxon>Carnivora</taxon>
        <taxon>Caniformia</taxon>
        <taxon>Canidae</taxon>
        <taxon>Nyctereutes</taxon>
    </lineage>
</organism>
<feature type="signal peptide" evidence="1">
    <location>
        <begin position="1"/>
        <end position="20"/>
    </location>
</feature>
<dbReference type="InterPro" id="IPR013783">
    <property type="entry name" value="Ig-like_fold"/>
</dbReference>
<dbReference type="Proteomes" id="UP000645828">
    <property type="component" value="Unassembled WGS sequence"/>
</dbReference>